<comment type="caution">
    <text evidence="1">The sequence shown here is derived from an EMBL/GenBank/DDBJ whole genome shotgun (WGS) entry which is preliminary data.</text>
</comment>
<accession>X6LU57</accession>
<protein>
    <submittedName>
        <fullName evidence="1">Uncharacterized protein</fullName>
    </submittedName>
</protein>
<feature type="non-terminal residue" evidence="1">
    <location>
        <position position="1"/>
    </location>
</feature>
<proteinExistence type="predicted"/>
<name>X6LU57_RETFI</name>
<gene>
    <name evidence="1" type="ORF">RFI_31959</name>
</gene>
<sequence length="100" mass="11012">VYGLTFGTPSTTNTTTTSSLGTTQQINPFYVYGDITKVEPTETKVSEVSNKLSKLEISSKSLVWSQPLEDAKPSLISSKTTYSDEDAFEDAKVLNKLKHF</sequence>
<dbReference type="EMBL" id="ASPP01028125">
    <property type="protein sequence ID" value="ETO05438.1"/>
    <property type="molecule type" value="Genomic_DNA"/>
</dbReference>
<keyword evidence="2" id="KW-1185">Reference proteome</keyword>
<evidence type="ECO:0000313" key="1">
    <source>
        <dbReference type="EMBL" id="ETO05438.1"/>
    </source>
</evidence>
<dbReference type="Proteomes" id="UP000023152">
    <property type="component" value="Unassembled WGS sequence"/>
</dbReference>
<organism evidence="1 2">
    <name type="scientific">Reticulomyxa filosa</name>
    <dbReference type="NCBI Taxonomy" id="46433"/>
    <lineage>
        <taxon>Eukaryota</taxon>
        <taxon>Sar</taxon>
        <taxon>Rhizaria</taxon>
        <taxon>Retaria</taxon>
        <taxon>Foraminifera</taxon>
        <taxon>Monothalamids</taxon>
        <taxon>Reticulomyxidae</taxon>
        <taxon>Reticulomyxa</taxon>
    </lineage>
</organism>
<dbReference type="AlphaFoldDB" id="X6LU57"/>
<reference evidence="1 2" key="1">
    <citation type="journal article" date="2013" name="Curr. Biol.">
        <title>The Genome of the Foraminiferan Reticulomyxa filosa.</title>
        <authorList>
            <person name="Glockner G."/>
            <person name="Hulsmann N."/>
            <person name="Schleicher M."/>
            <person name="Noegel A.A."/>
            <person name="Eichinger L."/>
            <person name="Gallinger C."/>
            <person name="Pawlowski J."/>
            <person name="Sierra R."/>
            <person name="Euteneuer U."/>
            <person name="Pillet L."/>
            <person name="Moustafa A."/>
            <person name="Platzer M."/>
            <person name="Groth M."/>
            <person name="Szafranski K."/>
            <person name="Schliwa M."/>
        </authorList>
    </citation>
    <scope>NUCLEOTIDE SEQUENCE [LARGE SCALE GENOMIC DNA]</scope>
</reference>
<evidence type="ECO:0000313" key="2">
    <source>
        <dbReference type="Proteomes" id="UP000023152"/>
    </source>
</evidence>